<dbReference type="Pfam" id="PF00307">
    <property type="entry name" value="CH"/>
    <property type="match status" value="1"/>
</dbReference>
<dbReference type="EMBL" id="GG738923">
    <property type="protein sequence ID" value="EFC37010.1"/>
    <property type="molecule type" value="Genomic_DNA"/>
</dbReference>
<dbReference type="InterPro" id="IPR001715">
    <property type="entry name" value="CH_dom"/>
</dbReference>
<dbReference type="InterPro" id="IPR003096">
    <property type="entry name" value="SM22_calponin"/>
</dbReference>
<dbReference type="AlphaFoldDB" id="D2W1Q9"/>
<dbReference type="GO" id="GO:0031032">
    <property type="term" value="P:actomyosin structure organization"/>
    <property type="evidence" value="ECO:0007669"/>
    <property type="project" value="InterPro"/>
</dbReference>
<evidence type="ECO:0000259" key="2">
    <source>
        <dbReference type="PROSITE" id="PS50021"/>
    </source>
</evidence>
<dbReference type="Proteomes" id="UP000006671">
    <property type="component" value="Unassembled WGS sequence"/>
</dbReference>
<accession>D2W1Q9</accession>
<reference evidence="3 4" key="1">
    <citation type="journal article" date="2010" name="Cell">
        <title>The genome of Naegleria gruberi illuminates early eukaryotic versatility.</title>
        <authorList>
            <person name="Fritz-Laylin L.K."/>
            <person name="Prochnik S.E."/>
            <person name="Ginger M.L."/>
            <person name="Dacks J.B."/>
            <person name="Carpenter M.L."/>
            <person name="Field M.C."/>
            <person name="Kuo A."/>
            <person name="Paredez A."/>
            <person name="Chapman J."/>
            <person name="Pham J."/>
            <person name="Shu S."/>
            <person name="Neupane R."/>
            <person name="Cipriano M."/>
            <person name="Mancuso J."/>
            <person name="Tu H."/>
            <person name="Salamov A."/>
            <person name="Lindquist E."/>
            <person name="Shapiro H."/>
            <person name="Lucas S."/>
            <person name="Grigoriev I.V."/>
            <person name="Cande W.Z."/>
            <person name="Fulton C."/>
            <person name="Rokhsar D.S."/>
            <person name="Dawson S.C."/>
        </authorList>
    </citation>
    <scope>NUCLEOTIDE SEQUENCE [LARGE SCALE GENOMIC DNA]</scope>
    <source>
        <strain evidence="3 4">NEG-M</strain>
    </source>
</reference>
<dbReference type="PANTHER" id="PTHR47385:SF14">
    <property type="entry name" value="TRANSGELIN"/>
    <property type="match status" value="1"/>
</dbReference>
<keyword evidence="4" id="KW-1185">Reference proteome</keyword>
<evidence type="ECO:0000256" key="1">
    <source>
        <dbReference type="SAM" id="MobiDB-lite"/>
    </source>
</evidence>
<dbReference type="InterPro" id="IPR018649">
    <property type="entry name" value="SHOCT"/>
</dbReference>
<dbReference type="InParanoid" id="D2W1Q9"/>
<dbReference type="STRING" id="5762.D2W1Q9"/>
<gene>
    <name evidence="3" type="ORF">NAEGRDRAFT_82066</name>
</gene>
<dbReference type="GO" id="GO:0015629">
    <property type="term" value="C:actin cytoskeleton"/>
    <property type="evidence" value="ECO:0007669"/>
    <property type="project" value="TreeGrafter"/>
</dbReference>
<protein>
    <submittedName>
        <fullName evidence="3">Calponin homology domain-containing protein</fullName>
    </submittedName>
</protein>
<dbReference type="GeneID" id="8856258"/>
<feature type="compositionally biased region" description="Polar residues" evidence="1">
    <location>
        <begin position="232"/>
        <end position="247"/>
    </location>
</feature>
<feature type="compositionally biased region" description="Basic and acidic residues" evidence="1">
    <location>
        <begin position="217"/>
        <end position="230"/>
    </location>
</feature>
<dbReference type="OrthoDB" id="21595at2759"/>
<evidence type="ECO:0000313" key="3">
    <source>
        <dbReference type="EMBL" id="EFC37010.1"/>
    </source>
</evidence>
<dbReference type="GO" id="GO:0051015">
    <property type="term" value="F:actin filament binding"/>
    <property type="evidence" value="ECO:0007669"/>
    <property type="project" value="TreeGrafter"/>
</dbReference>
<feature type="compositionally biased region" description="Polar residues" evidence="1">
    <location>
        <begin position="205"/>
        <end position="215"/>
    </location>
</feature>
<dbReference type="GO" id="GO:0007015">
    <property type="term" value="P:actin filament organization"/>
    <property type="evidence" value="ECO:0007669"/>
    <property type="project" value="TreeGrafter"/>
</dbReference>
<dbReference type="SUPFAM" id="SSF47576">
    <property type="entry name" value="Calponin-homology domain, CH-domain"/>
    <property type="match status" value="1"/>
</dbReference>
<dbReference type="InterPro" id="IPR050606">
    <property type="entry name" value="Calponin-like"/>
</dbReference>
<dbReference type="PRINTS" id="PR00888">
    <property type="entry name" value="SM22CALPONIN"/>
</dbReference>
<dbReference type="KEGG" id="ngr:NAEGRDRAFT_82066"/>
<proteinExistence type="predicted"/>
<dbReference type="SMART" id="SM00033">
    <property type="entry name" value="CH"/>
    <property type="match status" value="1"/>
</dbReference>
<dbReference type="InterPro" id="IPR001997">
    <property type="entry name" value="Calponin/LIMCH1"/>
</dbReference>
<dbReference type="Pfam" id="PF09851">
    <property type="entry name" value="SHOCT"/>
    <property type="match status" value="1"/>
</dbReference>
<dbReference type="Gene3D" id="1.10.418.10">
    <property type="entry name" value="Calponin-like domain"/>
    <property type="match status" value="1"/>
</dbReference>
<organism evidence="4">
    <name type="scientific">Naegleria gruberi</name>
    <name type="common">Amoeba</name>
    <dbReference type="NCBI Taxonomy" id="5762"/>
    <lineage>
        <taxon>Eukaryota</taxon>
        <taxon>Discoba</taxon>
        <taxon>Heterolobosea</taxon>
        <taxon>Tetramitia</taxon>
        <taxon>Eutetramitia</taxon>
        <taxon>Vahlkampfiidae</taxon>
        <taxon>Naegleria</taxon>
    </lineage>
</organism>
<evidence type="ECO:0000313" key="4">
    <source>
        <dbReference type="Proteomes" id="UP000006671"/>
    </source>
</evidence>
<feature type="region of interest" description="Disordered" evidence="1">
    <location>
        <begin position="202"/>
        <end position="257"/>
    </location>
</feature>
<dbReference type="eggNOG" id="KOG2046">
    <property type="taxonomic scope" value="Eukaryota"/>
</dbReference>
<dbReference type="PANTHER" id="PTHR47385">
    <property type="entry name" value="CALPONIN"/>
    <property type="match status" value="1"/>
</dbReference>
<dbReference type="VEuPathDB" id="AmoebaDB:NAEGRDRAFT_82066"/>
<dbReference type="RefSeq" id="XP_002669754.1">
    <property type="nucleotide sequence ID" value="XM_002669708.1"/>
</dbReference>
<dbReference type="PROSITE" id="PS50021">
    <property type="entry name" value="CH"/>
    <property type="match status" value="1"/>
</dbReference>
<feature type="domain" description="Calponin-homology (CH)" evidence="2">
    <location>
        <begin position="37"/>
        <end position="142"/>
    </location>
</feature>
<name>D2W1Q9_NAEGR</name>
<dbReference type="PRINTS" id="PR00889">
    <property type="entry name" value="CALPONIN"/>
</dbReference>
<sequence length="342" mass="37404">MSHYTNKSQATVHDKNGLPVYGLDKELAKKQAGKHDPQKEKEVRQWIEAVTGTKFSSNDFQESLKDGVLLCKLANKIKPGIVKTINSGKMPFMCMENIGYFLKAAAELGLDTHNTFMSVDLYEGKNIPLVIMALYSFGSVVQKRVGYNLPTLGLKISDKKEIEFTERQLRQANAEVGQQFGAASVKHDTGRSISNEVVKVKSTGDSRAVSQQTGGSVKHDTGRSISKEVVKVNNTGDSRVFSQQTGGSVKHDTGRSISHEVVKVNNTGDSRVFSQQTGGSIKHDTGRSISNEVVKIKPSTSTSSKSSSGSNLDELEKLGNLRDKGIITEREFQLKKKQLLGL</sequence>
<dbReference type="InterPro" id="IPR036872">
    <property type="entry name" value="CH_dom_sf"/>
</dbReference>